<keyword evidence="2" id="KW-1185">Reference proteome</keyword>
<reference evidence="1" key="1">
    <citation type="journal article" date="2014" name="Int. J. Syst. Evol. Microbiol.">
        <title>Complete genome sequence of Corynebacterium casei LMG S-19264T (=DSM 44701T), isolated from a smear-ripened cheese.</title>
        <authorList>
            <consortium name="US DOE Joint Genome Institute (JGI-PGF)"/>
            <person name="Walter F."/>
            <person name="Albersmeier A."/>
            <person name="Kalinowski J."/>
            <person name="Ruckert C."/>
        </authorList>
    </citation>
    <scope>NUCLEOTIDE SEQUENCE</scope>
    <source>
        <strain evidence="1">KCTC 42731</strain>
    </source>
</reference>
<proteinExistence type="predicted"/>
<evidence type="ECO:0008006" key="3">
    <source>
        <dbReference type="Google" id="ProtNLM"/>
    </source>
</evidence>
<dbReference type="Proteomes" id="UP000623842">
    <property type="component" value="Unassembled WGS sequence"/>
</dbReference>
<evidence type="ECO:0000313" key="2">
    <source>
        <dbReference type="Proteomes" id="UP000623842"/>
    </source>
</evidence>
<dbReference type="AlphaFoldDB" id="A0A919BN43"/>
<name>A0A919BN43_9GAMM</name>
<reference evidence="1" key="2">
    <citation type="submission" date="2020-09" db="EMBL/GenBank/DDBJ databases">
        <authorList>
            <person name="Sun Q."/>
            <person name="Kim S."/>
        </authorList>
    </citation>
    <scope>NUCLEOTIDE SEQUENCE</scope>
    <source>
        <strain evidence="1">KCTC 42731</strain>
    </source>
</reference>
<accession>A0A919BN43</accession>
<evidence type="ECO:0000313" key="1">
    <source>
        <dbReference type="EMBL" id="GHG02467.1"/>
    </source>
</evidence>
<sequence length="167" mass="17847">MAEVGFMHRNYSKQRGVVLIVALVFLIALTAVVAALMQNTTSDIKMSGASEDKMVATQAAISAIDEVIYNQVAPGKTNVFARTISVNNFPNNNQADLLPATKSGATASVDIANNEFKLEADCPHTRAASSVQIFTCNVLNVQVTRQYGRGNSSEVEVNSGVAQQLLK</sequence>
<comment type="caution">
    <text evidence="1">The sequence shown here is derived from an EMBL/GenBank/DDBJ whole genome shotgun (WGS) entry which is preliminary data.</text>
</comment>
<gene>
    <name evidence="1" type="ORF">GCM10017161_34170</name>
</gene>
<organism evidence="1 2">
    <name type="scientific">Thalassotalea marina</name>
    <dbReference type="NCBI Taxonomy" id="1673741"/>
    <lineage>
        <taxon>Bacteria</taxon>
        <taxon>Pseudomonadati</taxon>
        <taxon>Pseudomonadota</taxon>
        <taxon>Gammaproteobacteria</taxon>
        <taxon>Alteromonadales</taxon>
        <taxon>Colwelliaceae</taxon>
        <taxon>Thalassotalea</taxon>
    </lineage>
</organism>
<protein>
    <recommendedName>
        <fullName evidence="3">Type 4 fimbrial biogenesis protein PilX N-terminal domain-containing protein</fullName>
    </recommendedName>
</protein>
<dbReference type="EMBL" id="BNCK01000009">
    <property type="protein sequence ID" value="GHG02467.1"/>
    <property type="molecule type" value="Genomic_DNA"/>
</dbReference>